<dbReference type="GO" id="GO:0003677">
    <property type="term" value="F:DNA binding"/>
    <property type="evidence" value="ECO:0007669"/>
    <property type="project" value="InterPro"/>
</dbReference>
<evidence type="ECO:0000256" key="2">
    <source>
        <dbReference type="ARBA" id="ARBA00012417"/>
    </source>
</evidence>
<keyword evidence="6" id="KW-0479">Metal-binding</keyword>
<dbReference type="InterPro" id="IPR027417">
    <property type="entry name" value="P-loop_NTPase"/>
</dbReference>
<feature type="compositionally biased region" description="Basic and acidic residues" evidence="12">
    <location>
        <begin position="573"/>
        <end position="586"/>
    </location>
</feature>
<dbReference type="InterPro" id="IPR038249">
    <property type="entry name" value="PolIII_tau_V_sf"/>
</dbReference>
<dbReference type="InterPro" id="IPR050238">
    <property type="entry name" value="DNA_Rep/Repair_Clamp_Loader"/>
</dbReference>
<feature type="compositionally biased region" description="Low complexity" evidence="12">
    <location>
        <begin position="535"/>
        <end position="572"/>
    </location>
</feature>
<dbReference type="InterPro" id="IPR003593">
    <property type="entry name" value="AAA+_ATPase"/>
</dbReference>
<gene>
    <name evidence="13" type="ORF">RD2015_3748</name>
</gene>
<dbReference type="GO" id="GO:0006261">
    <property type="term" value="P:DNA-templated DNA replication"/>
    <property type="evidence" value="ECO:0007669"/>
    <property type="project" value="TreeGrafter"/>
</dbReference>
<keyword evidence="5" id="KW-0235">DNA replication</keyword>
<dbReference type="InterPro" id="IPR022754">
    <property type="entry name" value="DNA_pol_III_gamma-3"/>
</dbReference>
<dbReference type="NCBIfam" id="TIGR02397">
    <property type="entry name" value="dnaX_nterm"/>
    <property type="match status" value="1"/>
</dbReference>
<dbReference type="CDD" id="cd18137">
    <property type="entry name" value="HLD_clamp_pol_III_gamma_tau"/>
    <property type="match status" value="1"/>
</dbReference>
<evidence type="ECO:0000256" key="5">
    <source>
        <dbReference type="ARBA" id="ARBA00022705"/>
    </source>
</evidence>
<dbReference type="Proteomes" id="UP000060699">
    <property type="component" value="Chromosome"/>
</dbReference>
<feature type="region of interest" description="Disordered" evidence="12">
    <location>
        <begin position="455"/>
        <end position="653"/>
    </location>
</feature>
<evidence type="ECO:0000313" key="13">
    <source>
        <dbReference type="EMBL" id="ALV08202.1"/>
    </source>
</evidence>
<dbReference type="PANTHER" id="PTHR11669">
    <property type="entry name" value="REPLICATION FACTOR C / DNA POLYMERASE III GAMMA-TAU SUBUNIT"/>
    <property type="match status" value="1"/>
</dbReference>
<evidence type="ECO:0000256" key="9">
    <source>
        <dbReference type="ARBA" id="ARBA00022840"/>
    </source>
</evidence>
<organism evidence="13 14">
    <name type="scientific">Roseateles depolymerans</name>
    <dbReference type="NCBI Taxonomy" id="76731"/>
    <lineage>
        <taxon>Bacteria</taxon>
        <taxon>Pseudomonadati</taxon>
        <taxon>Pseudomonadota</taxon>
        <taxon>Betaproteobacteria</taxon>
        <taxon>Burkholderiales</taxon>
        <taxon>Sphaerotilaceae</taxon>
        <taxon>Roseateles</taxon>
    </lineage>
</organism>
<dbReference type="GO" id="GO:0009360">
    <property type="term" value="C:DNA polymerase III complex"/>
    <property type="evidence" value="ECO:0007669"/>
    <property type="project" value="InterPro"/>
</dbReference>
<keyword evidence="3" id="KW-0808">Transferase</keyword>
<dbReference type="Pfam" id="PF12169">
    <property type="entry name" value="DNA_pol3_gamma3"/>
    <property type="match status" value="1"/>
</dbReference>
<dbReference type="EC" id="2.7.7.7" evidence="2"/>
<comment type="similarity">
    <text evidence="1">Belongs to the DnaX/STICHEL family.</text>
</comment>
<dbReference type="PANTHER" id="PTHR11669:SF0">
    <property type="entry name" value="PROTEIN STICHEL-LIKE 2"/>
    <property type="match status" value="1"/>
</dbReference>
<evidence type="ECO:0000256" key="8">
    <source>
        <dbReference type="ARBA" id="ARBA00022833"/>
    </source>
</evidence>
<dbReference type="KEGG" id="rdp:RD2015_3748"/>
<feature type="compositionally biased region" description="Low complexity" evidence="12">
    <location>
        <begin position="587"/>
        <end position="600"/>
    </location>
</feature>
<protein>
    <recommendedName>
        <fullName evidence="2">DNA-directed DNA polymerase</fullName>
        <ecNumber evidence="2">2.7.7.7</ecNumber>
    </recommendedName>
</protein>
<dbReference type="GO" id="GO:0005524">
    <property type="term" value="F:ATP binding"/>
    <property type="evidence" value="ECO:0007669"/>
    <property type="project" value="UniProtKB-KW"/>
</dbReference>
<evidence type="ECO:0000256" key="1">
    <source>
        <dbReference type="ARBA" id="ARBA00006360"/>
    </source>
</evidence>
<dbReference type="Pfam" id="PF22608">
    <property type="entry name" value="DNAX_ATPase_lid"/>
    <property type="match status" value="1"/>
</dbReference>
<evidence type="ECO:0000256" key="6">
    <source>
        <dbReference type="ARBA" id="ARBA00022723"/>
    </source>
</evidence>
<dbReference type="Gene3D" id="3.30.300.150">
    <property type="entry name" value="DNA polymerase III, tau subunit, domain V"/>
    <property type="match status" value="1"/>
</dbReference>
<evidence type="ECO:0000256" key="10">
    <source>
        <dbReference type="ARBA" id="ARBA00022932"/>
    </source>
</evidence>
<dbReference type="FunFam" id="1.20.272.10:FF:000003">
    <property type="entry name" value="DNA polymerase III subunit gamma/tau"/>
    <property type="match status" value="1"/>
</dbReference>
<dbReference type="AlphaFoldDB" id="A0A0U3MV16"/>
<dbReference type="Gene3D" id="3.40.50.300">
    <property type="entry name" value="P-loop containing nucleotide triphosphate hydrolases"/>
    <property type="match status" value="1"/>
</dbReference>
<feature type="compositionally biased region" description="Low complexity" evidence="12">
    <location>
        <begin position="455"/>
        <end position="485"/>
    </location>
</feature>
<reference evidence="13 14" key="1">
    <citation type="submission" date="2015-12" db="EMBL/GenBank/DDBJ databases">
        <title>Complete genome of Roseateles depolymerans KCTC 42856.</title>
        <authorList>
            <person name="Kim K.M."/>
        </authorList>
    </citation>
    <scope>NUCLEOTIDE SEQUENCE [LARGE SCALE GENOMIC DNA]</scope>
    <source>
        <strain evidence="13 14">KCTC 42856</strain>
    </source>
</reference>
<feature type="compositionally biased region" description="Low complexity" evidence="12">
    <location>
        <begin position="607"/>
        <end position="653"/>
    </location>
</feature>
<evidence type="ECO:0000256" key="12">
    <source>
        <dbReference type="SAM" id="MobiDB-lite"/>
    </source>
</evidence>
<evidence type="ECO:0000256" key="11">
    <source>
        <dbReference type="ARBA" id="ARBA00049244"/>
    </source>
</evidence>
<evidence type="ECO:0000256" key="3">
    <source>
        <dbReference type="ARBA" id="ARBA00022679"/>
    </source>
</evidence>
<evidence type="ECO:0000256" key="7">
    <source>
        <dbReference type="ARBA" id="ARBA00022741"/>
    </source>
</evidence>
<feature type="compositionally biased region" description="Gly residues" evidence="12">
    <location>
        <begin position="768"/>
        <end position="778"/>
    </location>
</feature>
<proteinExistence type="inferred from homology"/>
<dbReference type="GO" id="GO:0003887">
    <property type="term" value="F:DNA-directed DNA polymerase activity"/>
    <property type="evidence" value="ECO:0007669"/>
    <property type="project" value="UniProtKB-KW"/>
</dbReference>
<dbReference type="Pfam" id="PF12170">
    <property type="entry name" value="DNA_pol3_tau_5"/>
    <property type="match status" value="1"/>
</dbReference>
<keyword evidence="8" id="KW-0862">Zinc</keyword>
<sequence length="925" mass="93569">MSYQVLARKYRSRTFEELMGQEHVVQALANALTQQRLHHAYLFTGTRGVGKTSVSRILAKSLNCIGPDGQGGITAHPCGVCDACRDIDAGRFVDYVELDAASNRGVEEISQLLDQSVYKPVVGRFKVYMIDEVHMLSNTAFNAMLKTLEEPPEYLKFVLATTDPQKVPVTVLSRCLQFNLRPMAPQTVLEHLTKVLTIEQVPAEPGALRLLARAARGSMRDALSLTDQAIAFGSGELKETGVRQMLGSVDRGHVLGILQALVAGDGVALVGASDRLRDMGLSAGGTLEDLAVALQHLAVAQAAPGALDASDPDLAELLPLATQLPADEIQLMYSMALHGRQELPLAPDEYAGLTMVLLRMMAFRPEGGGPRGGGAPNGGGGAAGMGGAGAGSIGAGAGGAAAGDASVGGATAGSAPAGGAATVGASAGAATAHGSALRGAPAAVAGAATPANQAATPSATEAADGASPATVPSAATTSAPSIAVVPSSDGREASDASKAGSAGSAGNSGHAADAADAVPASATPTQAADGDSHPQRQATAQAAPDATAQSTPHATPQATDADASTHSSASSKSGDERGAQAHREAPPWDAASSDPDFAASTHPGATVRSEAPSEGSSSSAVSVKSSAEAPAPAATSACAQRSASTARDAAVAADAVAPAVALATAATTPANAPAPSAPAARSTGQLRAAPAGAPATRFSDRLRPRAAPVQAEPSEPAEPPEDLSPPHDDDGAPPWLDVPPPSDEEMSVGPSMLDGDLADLDPAAAQGAGSGNGSNSGNGGDGIYLSTAVEEVTLVPTAFGERWASLVPQLGLNALARELALQAECVAIDDQASPQRWRFRVERESLRQPALQDKLQAALSAHLDVPVQLDIEAGRATDSPALRDTMATRARQRRAETIILEDPEVQQLLSQFKTARILPGSIKPL</sequence>
<dbReference type="CDD" id="cd00009">
    <property type="entry name" value="AAA"/>
    <property type="match status" value="1"/>
</dbReference>
<dbReference type="Gene3D" id="1.10.8.60">
    <property type="match status" value="1"/>
</dbReference>
<dbReference type="InterPro" id="IPR012763">
    <property type="entry name" value="DNA_pol_III_sug/sutau_N"/>
</dbReference>
<keyword evidence="9" id="KW-0067">ATP-binding</keyword>
<feature type="compositionally biased region" description="Low complexity" evidence="12">
    <location>
        <begin position="496"/>
        <end position="522"/>
    </location>
</feature>
<dbReference type="Pfam" id="PF13177">
    <property type="entry name" value="DNA_pol3_delta2"/>
    <property type="match status" value="1"/>
</dbReference>
<dbReference type="InterPro" id="IPR008921">
    <property type="entry name" value="DNA_pol3_clamp-load_cplx_C"/>
</dbReference>
<dbReference type="PATRIC" id="fig|76731.3.peg.3841"/>
<keyword evidence="7" id="KW-0547">Nucleotide-binding</keyword>
<keyword evidence="4" id="KW-0548">Nucleotidyltransferase</keyword>
<dbReference type="FunFam" id="1.10.8.60:FF:000013">
    <property type="entry name" value="DNA polymerase III subunit gamma/tau"/>
    <property type="match status" value="1"/>
</dbReference>
<evidence type="ECO:0000313" key="14">
    <source>
        <dbReference type="Proteomes" id="UP000060699"/>
    </source>
</evidence>
<comment type="catalytic activity">
    <reaction evidence="11">
        <text>DNA(n) + a 2'-deoxyribonucleoside 5'-triphosphate = DNA(n+1) + diphosphate</text>
        <dbReference type="Rhea" id="RHEA:22508"/>
        <dbReference type="Rhea" id="RHEA-COMP:17339"/>
        <dbReference type="Rhea" id="RHEA-COMP:17340"/>
        <dbReference type="ChEBI" id="CHEBI:33019"/>
        <dbReference type="ChEBI" id="CHEBI:61560"/>
        <dbReference type="ChEBI" id="CHEBI:173112"/>
        <dbReference type="EC" id="2.7.7.7"/>
    </reaction>
</comment>
<dbReference type="Gene3D" id="1.20.272.10">
    <property type="match status" value="1"/>
</dbReference>
<feature type="compositionally biased region" description="Low complexity" evidence="12">
    <location>
        <begin position="667"/>
        <end position="683"/>
    </location>
</feature>
<dbReference type="SUPFAM" id="SSF48019">
    <property type="entry name" value="post-AAA+ oligomerization domain-like"/>
    <property type="match status" value="1"/>
</dbReference>
<name>A0A0U3MV16_9BURK</name>
<accession>A0A0U3MV16</accession>
<dbReference type="EMBL" id="CP013729">
    <property type="protein sequence ID" value="ALV08202.1"/>
    <property type="molecule type" value="Genomic_DNA"/>
</dbReference>
<dbReference type="GO" id="GO:0046872">
    <property type="term" value="F:metal ion binding"/>
    <property type="evidence" value="ECO:0007669"/>
    <property type="project" value="UniProtKB-KW"/>
</dbReference>
<dbReference type="FunFam" id="3.40.50.300:FF:000014">
    <property type="entry name" value="DNA polymerase III subunit gamma/tau"/>
    <property type="match status" value="1"/>
</dbReference>
<dbReference type="InterPro" id="IPR045085">
    <property type="entry name" value="HLD_clamp_pol_III_gamma_tau"/>
</dbReference>
<keyword evidence="10" id="KW-0239">DNA-directed DNA polymerase</keyword>
<evidence type="ECO:0000256" key="4">
    <source>
        <dbReference type="ARBA" id="ARBA00022695"/>
    </source>
</evidence>
<feature type="region of interest" description="Disordered" evidence="12">
    <location>
        <begin position="667"/>
        <end position="778"/>
    </location>
</feature>
<keyword evidence="14" id="KW-1185">Reference proteome</keyword>
<dbReference type="SMART" id="SM00382">
    <property type="entry name" value="AAA"/>
    <property type="match status" value="1"/>
</dbReference>
<dbReference type="SUPFAM" id="SSF52540">
    <property type="entry name" value="P-loop containing nucleoside triphosphate hydrolases"/>
    <property type="match status" value="1"/>
</dbReference>
<dbReference type="STRING" id="76731.RD2015_3748"/>
<dbReference type="InterPro" id="IPR021029">
    <property type="entry name" value="DNA_pol_III_tau_dom-5"/>
</dbReference>